<dbReference type="EMBL" id="JAHZIJ010000010">
    <property type="protein sequence ID" value="MBW7476065.1"/>
    <property type="molecule type" value="Genomic_DNA"/>
</dbReference>
<evidence type="ECO:0000313" key="2">
    <source>
        <dbReference type="EMBL" id="MBW7476065.1"/>
    </source>
</evidence>
<evidence type="ECO:0000256" key="1">
    <source>
        <dbReference type="SAM" id="MobiDB-lite"/>
    </source>
</evidence>
<protein>
    <submittedName>
        <fullName evidence="2">Uncharacterized protein</fullName>
    </submittedName>
</protein>
<sequence>MLSFEEKLAIIDSYPELQRRDVSLRRVNYHYEESAHDKKIVVFHLHPNGNGYVYAGLLRNYEADDRGFVNIRDYSADELRTLLEASIHSLSMKVPEAPAKSRRKKTQDGEDSEWIGPNKETLSLKREEDMWYIYAGLNLDMVFETYDEAEQYLVEEGFSPKA</sequence>
<comment type="caution">
    <text evidence="2">The sequence shown here is derived from an EMBL/GenBank/DDBJ whole genome shotgun (WGS) entry which is preliminary data.</text>
</comment>
<dbReference type="Proteomes" id="UP000812277">
    <property type="component" value="Unassembled WGS sequence"/>
</dbReference>
<keyword evidence="3" id="KW-1185">Reference proteome</keyword>
<feature type="region of interest" description="Disordered" evidence="1">
    <location>
        <begin position="94"/>
        <end position="116"/>
    </location>
</feature>
<reference evidence="2 3" key="1">
    <citation type="submission" date="2021-07" db="EMBL/GenBank/DDBJ databases">
        <title>Paenibacillus radiodurans sp. nov., isolated from the southeastern edge of Tengger Desert.</title>
        <authorList>
            <person name="Zhang G."/>
        </authorList>
    </citation>
    <scope>NUCLEOTIDE SEQUENCE [LARGE SCALE GENOMIC DNA]</scope>
    <source>
        <strain evidence="2 3">DT7-4</strain>
    </source>
</reference>
<evidence type="ECO:0000313" key="3">
    <source>
        <dbReference type="Proteomes" id="UP000812277"/>
    </source>
</evidence>
<dbReference type="RefSeq" id="WP_219873307.1">
    <property type="nucleotide sequence ID" value="NZ_JAHZIJ010000010.1"/>
</dbReference>
<accession>A0ABS7D848</accession>
<proteinExistence type="predicted"/>
<gene>
    <name evidence="2" type="ORF">K0T92_15065</name>
</gene>
<name>A0ABS7D848_9BACL</name>
<organism evidence="2 3">
    <name type="scientific">Paenibacillus oenotherae</name>
    <dbReference type="NCBI Taxonomy" id="1435645"/>
    <lineage>
        <taxon>Bacteria</taxon>
        <taxon>Bacillati</taxon>
        <taxon>Bacillota</taxon>
        <taxon>Bacilli</taxon>
        <taxon>Bacillales</taxon>
        <taxon>Paenibacillaceae</taxon>
        <taxon>Paenibacillus</taxon>
    </lineage>
</organism>